<dbReference type="SUPFAM" id="SSF53448">
    <property type="entry name" value="Nucleotide-diphospho-sugar transferases"/>
    <property type="match status" value="1"/>
</dbReference>
<protein>
    <submittedName>
        <fullName evidence="2">Glycosyltransferase family 2 protein</fullName>
    </submittedName>
</protein>
<dbReference type="InterPro" id="IPR029044">
    <property type="entry name" value="Nucleotide-diphossugar_trans"/>
</dbReference>
<dbReference type="PANTHER" id="PTHR22916:SF3">
    <property type="entry name" value="UDP-GLCNAC:BETAGAL BETA-1,3-N-ACETYLGLUCOSAMINYLTRANSFERASE-LIKE PROTEIN 1"/>
    <property type="match status" value="1"/>
</dbReference>
<proteinExistence type="predicted"/>
<sequence>MKFENLVILMSTYNGEHFIQEQLDSIIRQDYKTWNLLIRDDGSEDATRSIIQKYEKMDPRISIFKDADGNVGPKKSFLKMLTEVDAPIYMFADQDDIWHSDKVRQTVSWYQKHVKEPSEPTLVYTNMSTVDQNGNLLQKNVLPSDLRVSFVSSLVMNVVTGCTVLVNQSLANKVKLSDSDSIVMHDWWMALIARFYGNIFYLPVTTIDYRQHSNNAVGVGHSLKSRLNKVMNFGKLKEAFALQMKQSNLLVTRINRTQLSDESNDLEEFIALEESGTFVSKFMWLIRHHVKKGTIVGTLSFYFLFLTSDNRLKKNRARQGD</sequence>
<dbReference type="KEGG" id="lcl:LOCK919_2225"/>
<evidence type="ECO:0000259" key="1">
    <source>
        <dbReference type="Pfam" id="PF00535"/>
    </source>
</evidence>
<accession>A0AAP4JJV8</accession>
<dbReference type="CDD" id="cd04196">
    <property type="entry name" value="GT_2_like_d"/>
    <property type="match status" value="1"/>
</dbReference>
<evidence type="ECO:0000313" key="3">
    <source>
        <dbReference type="Proteomes" id="UP001231451"/>
    </source>
</evidence>
<dbReference type="AlphaFoldDB" id="A0AAP4JJV8"/>
<evidence type="ECO:0000313" key="2">
    <source>
        <dbReference type="EMBL" id="MDM7454740.1"/>
    </source>
</evidence>
<dbReference type="GO" id="GO:0016758">
    <property type="term" value="F:hexosyltransferase activity"/>
    <property type="evidence" value="ECO:0007669"/>
    <property type="project" value="UniProtKB-ARBA"/>
</dbReference>
<dbReference type="RefSeq" id="WP_020751664.1">
    <property type="nucleotide sequence ID" value="NC_021721.1"/>
</dbReference>
<dbReference type="EMBL" id="JAUCBG010000014">
    <property type="protein sequence ID" value="MDM7454740.1"/>
    <property type="molecule type" value="Genomic_DNA"/>
</dbReference>
<dbReference type="Proteomes" id="UP001231451">
    <property type="component" value="Unassembled WGS sequence"/>
</dbReference>
<name>A0AAP4JJV8_LACPA</name>
<organism evidence="2 3">
    <name type="scientific">Lacticaseibacillus paracasei</name>
    <name type="common">Lactobacillus paracasei</name>
    <dbReference type="NCBI Taxonomy" id="1597"/>
    <lineage>
        <taxon>Bacteria</taxon>
        <taxon>Bacillati</taxon>
        <taxon>Bacillota</taxon>
        <taxon>Bacilli</taxon>
        <taxon>Lactobacillales</taxon>
        <taxon>Lactobacillaceae</taxon>
        <taxon>Lacticaseibacillus</taxon>
    </lineage>
</organism>
<reference evidence="2" key="1">
    <citation type="submission" date="2023-06" db="EMBL/GenBank/DDBJ databases">
        <title>Draft Genome Sequences of lactic acid bacteria strains isolated from fermented milk products.</title>
        <authorList>
            <person name="Elcheninov A.G."/>
            <person name="Klyukina A."/>
            <person name="Zayulina K.S."/>
            <person name="Gavirova L.A."/>
            <person name="Shcherbakova P.A."/>
            <person name="Shestakov A.I."/>
            <person name="Kublanov I.V."/>
            <person name="Kochetkova T.V."/>
        </authorList>
    </citation>
    <scope>NUCLEOTIDE SEQUENCE</scope>
    <source>
        <strain evidence="2">TOM.1374</strain>
    </source>
</reference>
<comment type="caution">
    <text evidence="2">The sequence shown here is derived from an EMBL/GenBank/DDBJ whole genome shotgun (WGS) entry which is preliminary data.</text>
</comment>
<feature type="domain" description="Glycosyltransferase 2-like" evidence="1">
    <location>
        <begin position="8"/>
        <end position="116"/>
    </location>
</feature>
<dbReference type="Gene3D" id="3.90.550.10">
    <property type="entry name" value="Spore Coat Polysaccharide Biosynthesis Protein SpsA, Chain A"/>
    <property type="match status" value="1"/>
</dbReference>
<dbReference type="PANTHER" id="PTHR22916">
    <property type="entry name" value="GLYCOSYLTRANSFERASE"/>
    <property type="match status" value="1"/>
</dbReference>
<dbReference type="Pfam" id="PF00535">
    <property type="entry name" value="Glycos_transf_2"/>
    <property type="match status" value="1"/>
</dbReference>
<dbReference type="InterPro" id="IPR001173">
    <property type="entry name" value="Glyco_trans_2-like"/>
</dbReference>
<gene>
    <name evidence="2" type="ORF">QUF16_10280</name>
</gene>